<feature type="compositionally biased region" description="Basic and acidic residues" evidence="1">
    <location>
        <begin position="180"/>
        <end position="204"/>
    </location>
</feature>
<proteinExistence type="predicted"/>
<keyword evidence="4" id="KW-1185">Reference proteome</keyword>
<comment type="caution">
    <text evidence="3">The sequence shown here is derived from an EMBL/GenBank/DDBJ whole genome shotgun (WGS) entry which is preliminary data.</text>
</comment>
<keyword evidence="2" id="KW-1133">Transmembrane helix</keyword>
<organism evidence="3 4">
    <name type="scientific">Arachis hypogaea</name>
    <name type="common">Peanut</name>
    <dbReference type="NCBI Taxonomy" id="3818"/>
    <lineage>
        <taxon>Eukaryota</taxon>
        <taxon>Viridiplantae</taxon>
        <taxon>Streptophyta</taxon>
        <taxon>Embryophyta</taxon>
        <taxon>Tracheophyta</taxon>
        <taxon>Spermatophyta</taxon>
        <taxon>Magnoliopsida</taxon>
        <taxon>eudicotyledons</taxon>
        <taxon>Gunneridae</taxon>
        <taxon>Pentapetalae</taxon>
        <taxon>rosids</taxon>
        <taxon>fabids</taxon>
        <taxon>Fabales</taxon>
        <taxon>Fabaceae</taxon>
        <taxon>Papilionoideae</taxon>
        <taxon>50 kb inversion clade</taxon>
        <taxon>dalbergioids sensu lato</taxon>
        <taxon>Dalbergieae</taxon>
        <taxon>Pterocarpus clade</taxon>
        <taxon>Arachis</taxon>
    </lineage>
</organism>
<dbReference type="AlphaFoldDB" id="A0A445EP85"/>
<protein>
    <submittedName>
        <fullName evidence="3">Uncharacterized protein</fullName>
    </submittedName>
</protein>
<name>A0A445EP85_ARAHY</name>
<dbReference type="EMBL" id="SDMP01000001">
    <property type="protein sequence ID" value="RYR77123.1"/>
    <property type="molecule type" value="Genomic_DNA"/>
</dbReference>
<feature type="region of interest" description="Disordered" evidence="1">
    <location>
        <begin position="180"/>
        <end position="251"/>
    </location>
</feature>
<evidence type="ECO:0000313" key="3">
    <source>
        <dbReference type="EMBL" id="RYR77123.1"/>
    </source>
</evidence>
<feature type="compositionally biased region" description="Low complexity" evidence="1">
    <location>
        <begin position="212"/>
        <end position="230"/>
    </location>
</feature>
<accession>A0A445EP85</accession>
<evidence type="ECO:0000256" key="2">
    <source>
        <dbReference type="SAM" id="Phobius"/>
    </source>
</evidence>
<keyword evidence="2" id="KW-0472">Membrane</keyword>
<gene>
    <name evidence="3" type="ORF">Ahy_A01g001587</name>
</gene>
<evidence type="ECO:0000256" key="1">
    <source>
        <dbReference type="SAM" id="MobiDB-lite"/>
    </source>
</evidence>
<reference evidence="3 4" key="1">
    <citation type="submission" date="2019-01" db="EMBL/GenBank/DDBJ databases">
        <title>Sequencing of cultivated peanut Arachis hypogaea provides insights into genome evolution and oil improvement.</title>
        <authorList>
            <person name="Chen X."/>
        </authorList>
    </citation>
    <scope>NUCLEOTIDE SEQUENCE [LARGE SCALE GENOMIC DNA]</scope>
    <source>
        <strain evidence="4">cv. Fuhuasheng</strain>
        <tissue evidence="3">Leaves</tissue>
    </source>
</reference>
<feature type="transmembrane region" description="Helical" evidence="2">
    <location>
        <begin position="64"/>
        <end position="82"/>
    </location>
</feature>
<evidence type="ECO:0000313" key="4">
    <source>
        <dbReference type="Proteomes" id="UP000289738"/>
    </source>
</evidence>
<sequence length="251" mass="29434">MAHSSTSPSHSKKTQTVHFRATLQTVEIELVAKIRTLHQYNIELSIKRRSYNTQGFTVILGSRLYFFFIVLRVTVVVVLVLLQTKDLKCATHLLSEKFRNMSEEKKTIVRDLGFGGLMHIPPLREIYFLKKSIIRIFLKMTNKFLKDKKRAERPPEPWIANWNKEQLVERMKAEMEDHMGIVKMADTKEKMKEIKKKEKKEETKKKQKRKASSTSSYETETTESDYSTSESETEEDSEDSTRKQPNRKAKK</sequence>
<dbReference type="Proteomes" id="UP000289738">
    <property type="component" value="Chromosome A01"/>
</dbReference>
<keyword evidence="2" id="KW-0812">Transmembrane</keyword>